<sequence>RDGFAPATKGSLGDLAWAYFRGRPEGRRMRLDFHLSANLVKGTEQAYRELGASWPDNRYLVISLSGEMDRKPKGFAAKGLAD</sequence>
<reference evidence="1 2" key="1">
    <citation type="submission" date="2024-03" db="EMBL/GenBank/DDBJ databases">
        <title>First Report of Pectobacterium brasiliscabiei causing potato scab in china.</title>
        <authorList>
            <person name="Handique U."/>
        </authorList>
    </citation>
    <scope>NUCLEOTIDE SEQUENCE [LARGE SCALE GENOMIC DNA]</scope>
    <source>
        <strain evidence="1 2">ZRIMU1503</strain>
    </source>
</reference>
<gene>
    <name evidence="1" type="ORF">WB403_51300</name>
</gene>
<organism evidence="1 2">
    <name type="scientific">Streptomyces brasiliscabiei</name>
    <dbReference type="NCBI Taxonomy" id="2736302"/>
    <lineage>
        <taxon>Bacteria</taxon>
        <taxon>Bacillati</taxon>
        <taxon>Actinomycetota</taxon>
        <taxon>Actinomycetes</taxon>
        <taxon>Kitasatosporales</taxon>
        <taxon>Streptomycetaceae</taxon>
        <taxon>Streptomyces</taxon>
    </lineage>
</organism>
<comment type="caution">
    <text evidence="1">The sequence shown here is derived from an EMBL/GenBank/DDBJ whole genome shotgun (WGS) entry which is preliminary data.</text>
</comment>
<feature type="non-terminal residue" evidence="1">
    <location>
        <position position="82"/>
    </location>
</feature>
<dbReference type="RefSeq" id="WP_336559338.1">
    <property type="nucleotide sequence ID" value="NZ_JBBAYM010000701.1"/>
</dbReference>
<dbReference type="EMBL" id="JBBAYM010000701">
    <property type="protein sequence ID" value="MEI5617501.1"/>
    <property type="molecule type" value="Genomic_DNA"/>
</dbReference>
<protein>
    <submittedName>
        <fullName evidence="1">Uncharacterized protein</fullName>
    </submittedName>
</protein>
<evidence type="ECO:0000313" key="2">
    <source>
        <dbReference type="Proteomes" id="UP001365781"/>
    </source>
</evidence>
<dbReference type="Proteomes" id="UP001365781">
    <property type="component" value="Unassembled WGS sequence"/>
</dbReference>
<evidence type="ECO:0000313" key="1">
    <source>
        <dbReference type="EMBL" id="MEI5617501.1"/>
    </source>
</evidence>
<name>A0ABU8GY48_9ACTN</name>
<accession>A0ABU8GY48</accession>
<feature type="non-terminal residue" evidence="1">
    <location>
        <position position="1"/>
    </location>
</feature>
<proteinExistence type="predicted"/>
<keyword evidence="2" id="KW-1185">Reference proteome</keyword>